<gene>
    <name evidence="1" type="ORF">SAMEA2297796_00377</name>
</gene>
<sequence>MLSNTTADLNTMFTNAYDLEDAKAAMEQARTNKSGSLKVMVYPNGKPE</sequence>
<reference evidence="1 2" key="1">
    <citation type="submission" date="2016-09" db="EMBL/GenBank/DDBJ databases">
        <authorList>
            <consortium name="Pathogen Informatics"/>
            <person name="Sun Q."/>
            <person name="Inoue M."/>
        </authorList>
    </citation>
    <scope>NUCLEOTIDE SEQUENCE [LARGE SCALE GENOMIC DNA]</scope>
    <source>
        <strain evidence="1 2">82C</strain>
    </source>
</reference>
<keyword evidence="2" id="KW-1185">Reference proteome</keyword>
<dbReference type="EMBL" id="FMPI01000002">
    <property type="protein sequence ID" value="SCS37991.1"/>
    <property type="molecule type" value="Genomic_DNA"/>
</dbReference>
<dbReference type="Proteomes" id="UP000095412">
    <property type="component" value="Unassembled WGS sequence"/>
</dbReference>
<evidence type="ECO:0000313" key="2">
    <source>
        <dbReference type="Proteomes" id="UP000095412"/>
    </source>
</evidence>
<name>A0ABY0KXN8_9STAP</name>
<organism evidence="1 2">
    <name type="scientific">Staphylococcus caeli</name>
    <dbReference type="NCBI Taxonomy" id="2201815"/>
    <lineage>
        <taxon>Bacteria</taxon>
        <taxon>Bacillati</taxon>
        <taxon>Bacillota</taxon>
        <taxon>Bacilli</taxon>
        <taxon>Bacillales</taxon>
        <taxon>Staphylococcaceae</taxon>
        <taxon>Staphylococcus</taxon>
    </lineage>
</organism>
<comment type="caution">
    <text evidence="1">The sequence shown here is derived from an EMBL/GenBank/DDBJ whole genome shotgun (WGS) entry which is preliminary data.</text>
</comment>
<accession>A0ABY0KXN8</accession>
<proteinExistence type="predicted"/>
<evidence type="ECO:0000313" key="1">
    <source>
        <dbReference type="EMBL" id="SCS37991.1"/>
    </source>
</evidence>
<protein>
    <submittedName>
        <fullName evidence="1">Sorbitol dehydrogenase</fullName>
    </submittedName>
</protein>